<name>A0A5J9U821_9POAL</name>
<comment type="caution">
    <text evidence="1">The sequence shown here is derived from an EMBL/GenBank/DDBJ whole genome shotgun (WGS) entry which is preliminary data.</text>
</comment>
<protein>
    <submittedName>
        <fullName evidence="1">Uncharacterized protein</fullName>
    </submittedName>
</protein>
<accession>A0A5J9U821</accession>
<gene>
    <name evidence="1" type="ORF">EJB05_35454</name>
</gene>
<sequence length="105" mass="11502">MLKVKGQFEDVWFPATRRHAKVITGSLTNKLAHKCNGSWAKVDGSFGIKLKLVEVSSRCTPAEVQGTPAGLDQESRDHFCGLSGQLVELEVMAKALLQTIKFKST</sequence>
<dbReference type="AlphaFoldDB" id="A0A5J9U821"/>
<evidence type="ECO:0000313" key="1">
    <source>
        <dbReference type="EMBL" id="TVU19311.1"/>
    </source>
</evidence>
<reference evidence="1 2" key="1">
    <citation type="journal article" date="2019" name="Sci. Rep.">
        <title>A high-quality genome of Eragrostis curvula grass provides insights into Poaceae evolution and supports new strategies to enhance forage quality.</title>
        <authorList>
            <person name="Carballo J."/>
            <person name="Santos B.A.C.M."/>
            <person name="Zappacosta D."/>
            <person name="Garbus I."/>
            <person name="Selva J.P."/>
            <person name="Gallo C.A."/>
            <person name="Diaz A."/>
            <person name="Albertini E."/>
            <person name="Caccamo M."/>
            <person name="Echenique V."/>
        </authorList>
    </citation>
    <scope>NUCLEOTIDE SEQUENCE [LARGE SCALE GENOMIC DNA]</scope>
    <source>
        <strain evidence="2">cv. Victoria</strain>
        <tissue evidence="1">Leaf</tissue>
    </source>
</reference>
<proteinExistence type="predicted"/>
<dbReference type="EMBL" id="RWGY01000029">
    <property type="protein sequence ID" value="TVU19311.1"/>
    <property type="molecule type" value="Genomic_DNA"/>
</dbReference>
<evidence type="ECO:0000313" key="2">
    <source>
        <dbReference type="Proteomes" id="UP000324897"/>
    </source>
</evidence>
<dbReference type="Proteomes" id="UP000324897">
    <property type="component" value="Chromosome 7"/>
</dbReference>
<dbReference type="Gramene" id="TVU19311">
    <property type="protein sequence ID" value="TVU19311"/>
    <property type="gene ID" value="EJB05_35454"/>
</dbReference>
<organism evidence="1 2">
    <name type="scientific">Eragrostis curvula</name>
    <name type="common">weeping love grass</name>
    <dbReference type="NCBI Taxonomy" id="38414"/>
    <lineage>
        <taxon>Eukaryota</taxon>
        <taxon>Viridiplantae</taxon>
        <taxon>Streptophyta</taxon>
        <taxon>Embryophyta</taxon>
        <taxon>Tracheophyta</taxon>
        <taxon>Spermatophyta</taxon>
        <taxon>Magnoliopsida</taxon>
        <taxon>Liliopsida</taxon>
        <taxon>Poales</taxon>
        <taxon>Poaceae</taxon>
        <taxon>PACMAD clade</taxon>
        <taxon>Chloridoideae</taxon>
        <taxon>Eragrostideae</taxon>
        <taxon>Eragrostidinae</taxon>
        <taxon>Eragrostis</taxon>
    </lineage>
</organism>
<keyword evidence="2" id="KW-1185">Reference proteome</keyword>